<name>A0A9E2KW08_9BACT</name>
<evidence type="ECO:0000313" key="10">
    <source>
        <dbReference type="Proteomes" id="UP000824247"/>
    </source>
</evidence>
<comment type="catalytic activity">
    <reaction evidence="6">
        <text>nicotinate beta-D-ribonucleotide + CO2 + diphosphate = quinolinate + 5-phospho-alpha-D-ribose 1-diphosphate + 2 H(+)</text>
        <dbReference type="Rhea" id="RHEA:12733"/>
        <dbReference type="ChEBI" id="CHEBI:15378"/>
        <dbReference type="ChEBI" id="CHEBI:16526"/>
        <dbReference type="ChEBI" id="CHEBI:29959"/>
        <dbReference type="ChEBI" id="CHEBI:33019"/>
        <dbReference type="ChEBI" id="CHEBI:57502"/>
        <dbReference type="ChEBI" id="CHEBI:58017"/>
        <dbReference type="EC" id="2.4.2.19"/>
    </reaction>
</comment>
<evidence type="ECO:0000256" key="4">
    <source>
        <dbReference type="ARBA" id="ARBA00022598"/>
    </source>
</evidence>
<keyword evidence="3" id="KW-0597">Phosphoprotein</keyword>
<dbReference type="Gene3D" id="3.20.20.70">
    <property type="entry name" value="Aldolase class I"/>
    <property type="match status" value="1"/>
</dbReference>
<dbReference type="SUPFAM" id="SSF51690">
    <property type="entry name" value="Nicotinate/Quinolinate PRTase C-terminal domain-like"/>
    <property type="match status" value="1"/>
</dbReference>
<dbReference type="PANTHER" id="PTHR43202">
    <property type="entry name" value="NICOTINATE-NUCLEOTIDE PYROPHOSPHORYLASE"/>
    <property type="match status" value="1"/>
</dbReference>
<feature type="domain" description="Quinolinate phosphoribosyl transferase N-terminal" evidence="8">
    <location>
        <begin position="30"/>
        <end position="112"/>
    </location>
</feature>
<dbReference type="GO" id="GO:0004516">
    <property type="term" value="F:nicotinate phosphoribosyltransferase activity"/>
    <property type="evidence" value="ECO:0007669"/>
    <property type="project" value="UniProtKB-EC"/>
</dbReference>
<dbReference type="InterPro" id="IPR013785">
    <property type="entry name" value="Aldolase_TIM"/>
</dbReference>
<dbReference type="Pfam" id="PF02749">
    <property type="entry name" value="QRPTase_N"/>
    <property type="match status" value="1"/>
</dbReference>
<comment type="caution">
    <text evidence="9">The sequence shown here is derived from an EMBL/GenBank/DDBJ whole genome shotgun (WGS) entry which is preliminary data.</text>
</comment>
<sequence length="345" mass="39788">MKYKFNFDNRLKNNYYSTNYFLKTIDIVKNTNNVVSMQFIHFSNEDIVVCGIDETIQLLKFVLGKNFSKLEVLAQKDGNIISSNSPLLVIKGEYKYFGQLENIIDGILARRSSIATNVYKIKQKINSNQDIIFMADRNDSYFQQPYDAYPAHLLGVKLFVTNAQVEFFKEDKEVKVIGTIPHALIQQFKGDLKQVIKEYNRVHLQKPYALIDYHNNVISELESIKSQLNDVIGVRIDTSKNNIDFSLEQKGIMEYGVNHNLVKSVREWLDNNGYKNLKIIVSSGINYKDIETFAKNNTPIDYFGIGGYFLTNSVHVSADLVELNGEIETKTNRFKKDWSTLKRVK</sequence>
<keyword evidence="5" id="KW-0662">Pyridine nucleotide biosynthesis</keyword>
<dbReference type="EC" id="6.3.4.21" evidence="2"/>
<gene>
    <name evidence="9" type="ORF">H9897_02850</name>
</gene>
<accession>A0A9E2KW08</accession>
<dbReference type="Gene3D" id="3.90.1170.20">
    <property type="entry name" value="Quinolinate phosphoribosyl transferase, N-terminal domain"/>
    <property type="match status" value="1"/>
</dbReference>
<dbReference type="InterPro" id="IPR053190">
    <property type="entry name" value="NAPRTase-like"/>
</dbReference>
<proteinExistence type="predicted"/>
<evidence type="ECO:0000256" key="7">
    <source>
        <dbReference type="ARBA" id="ARBA00048668"/>
    </source>
</evidence>
<dbReference type="InterPro" id="IPR036068">
    <property type="entry name" value="Nicotinate_pribotase-like_C"/>
</dbReference>
<evidence type="ECO:0000256" key="3">
    <source>
        <dbReference type="ARBA" id="ARBA00022553"/>
    </source>
</evidence>
<comment type="catalytic activity">
    <reaction evidence="7">
        <text>5-phospho-alpha-D-ribose 1-diphosphate + nicotinate + ATP + H2O = nicotinate beta-D-ribonucleotide + ADP + phosphate + diphosphate</text>
        <dbReference type="Rhea" id="RHEA:36163"/>
        <dbReference type="ChEBI" id="CHEBI:15377"/>
        <dbReference type="ChEBI" id="CHEBI:30616"/>
        <dbReference type="ChEBI" id="CHEBI:32544"/>
        <dbReference type="ChEBI" id="CHEBI:33019"/>
        <dbReference type="ChEBI" id="CHEBI:43474"/>
        <dbReference type="ChEBI" id="CHEBI:57502"/>
        <dbReference type="ChEBI" id="CHEBI:58017"/>
        <dbReference type="ChEBI" id="CHEBI:456216"/>
        <dbReference type="EC" id="6.3.4.21"/>
    </reaction>
</comment>
<evidence type="ECO:0000256" key="1">
    <source>
        <dbReference type="ARBA" id="ARBA00004952"/>
    </source>
</evidence>
<evidence type="ECO:0000256" key="6">
    <source>
        <dbReference type="ARBA" id="ARBA00047445"/>
    </source>
</evidence>
<dbReference type="InterPro" id="IPR022412">
    <property type="entry name" value="Quinolinate_PRibosylTrfase_N"/>
</dbReference>
<comment type="pathway">
    <text evidence="1">Cofactor biosynthesis; NAD(+) biosynthesis; nicotinate D-ribonucleotide from nicotinate: step 1/1.</text>
</comment>
<dbReference type="Proteomes" id="UP000824247">
    <property type="component" value="Unassembled WGS sequence"/>
</dbReference>
<keyword evidence="4" id="KW-0436">Ligase</keyword>
<dbReference type="InterPro" id="IPR007229">
    <property type="entry name" value="Nic_PRibTrfase-Fam"/>
</dbReference>
<evidence type="ECO:0000259" key="8">
    <source>
        <dbReference type="Pfam" id="PF02749"/>
    </source>
</evidence>
<evidence type="ECO:0000256" key="5">
    <source>
        <dbReference type="ARBA" id="ARBA00022642"/>
    </source>
</evidence>
<reference evidence="9" key="1">
    <citation type="journal article" date="2021" name="PeerJ">
        <title>Extensive microbial diversity within the chicken gut microbiome revealed by metagenomics and culture.</title>
        <authorList>
            <person name="Gilroy R."/>
            <person name="Ravi A."/>
            <person name="Getino M."/>
            <person name="Pursley I."/>
            <person name="Horton D.L."/>
            <person name="Alikhan N.F."/>
            <person name="Baker D."/>
            <person name="Gharbi K."/>
            <person name="Hall N."/>
            <person name="Watson M."/>
            <person name="Adriaenssens E.M."/>
            <person name="Foster-Nyarko E."/>
            <person name="Jarju S."/>
            <person name="Secka A."/>
            <person name="Antonio M."/>
            <person name="Oren A."/>
            <person name="Chaudhuri R.R."/>
            <person name="La Ragione R."/>
            <person name="Hildebrand F."/>
            <person name="Pallen M.J."/>
        </authorList>
    </citation>
    <scope>NUCLEOTIDE SEQUENCE</scope>
    <source>
        <strain evidence="9">A5-1222</strain>
    </source>
</reference>
<dbReference type="AlphaFoldDB" id="A0A9E2KW08"/>
<organism evidence="9 10">
    <name type="scientific">Candidatus Ureaplasma intestinipullorum</name>
    <dbReference type="NCBI Taxonomy" id="2838770"/>
    <lineage>
        <taxon>Bacteria</taxon>
        <taxon>Bacillati</taxon>
        <taxon>Mycoplasmatota</taxon>
        <taxon>Mycoplasmoidales</taxon>
        <taxon>Mycoplasmoidaceae</taxon>
        <taxon>Ureaplasma</taxon>
    </lineage>
</organism>
<dbReference type="EMBL" id="JAHLFM010000043">
    <property type="protein sequence ID" value="MBU3831069.1"/>
    <property type="molecule type" value="Genomic_DNA"/>
</dbReference>
<keyword evidence="9" id="KW-0328">Glycosyltransferase</keyword>
<evidence type="ECO:0000313" key="9">
    <source>
        <dbReference type="EMBL" id="MBU3831069.1"/>
    </source>
</evidence>
<dbReference type="SUPFAM" id="SSF54675">
    <property type="entry name" value="Nicotinate/Quinolinate PRTase N-terminal domain-like"/>
    <property type="match status" value="1"/>
</dbReference>
<evidence type="ECO:0000256" key="2">
    <source>
        <dbReference type="ARBA" id="ARBA00013236"/>
    </source>
</evidence>
<dbReference type="PIRSF" id="PIRSF000484">
    <property type="entry name" value="NAPRT"/>
    <property type="match status" value="1"/>
</dbReference>
<keyword evidence="9" id="KW-0808">Transferase</keyword>
<dbReference type="GO" id="GO:0009435">
    <property type="term" value="P:NAD+ biosynthetic process"/>
    <property type="evidence" value="ECO:0007669"/>
    <property type="project" value="InterPro"/>
</dbReference>
<reference evidence="9" key="2">
    <citation type="submission" date="2021-04" db="EMBL/GenBank/DDBJ databases">
        <authorList>
            <person name="Gilroy R."/>
        </authorList>
    </citation>
    <scope>NUCLEOTIDE SEQUENCE</scope>
    <source>
        <strain evidence="9">A5-1222</strain>
    </source>
</reference>
<dbReference type="PANTHER" id="PTHR43202:SF1">
    <property type="entry name" value="NICOTINATE PHOSPHORIBOSYLTRANSFERASE"/>
    <property type="match status" value="1"/>
</dbReference>
<dbReference type="GO" id="GO:0004514">
    <property type="term" value="F:nicotinate-nucleotide diphosphorylase (carboxylating) activity"/>
    <property type="evidence" value="ECO:0007669"/>
    <property type="project" value="UniProtKB-EC"/>
</dbReference>
<dbReference type="InterPro" id="IPR037128">
    <property type="entry name" value="Quinolinate_PRibosylTase_N_sf"/>
</dbReference>
<protein>
    <recommendedName>
        <fullName evidence="2">nicotinate phosphoribosyltransferase</fullName>
        <ecNumber evidence="2">6.3.4.21</ecNumber>
    </recommendedName>
</protein>